<accession>A0A6A3CCT2</accession>
<reference evidence="5" key="1">
    <citation type="submission" date="2019-09" db="EMBL/GenBank/DDBJ databases">
        <title>Draft genome information of white flower Hibiscus syriacus.</title>
        <authorList>
            <person name="Kim Y.-M."/>
        </authorList>
    </citation>
    <scope>NUCLEOTIDE SEQUENCE [LARGE SCALE GENOMIC DNA]</scope>
    <source>
        <strain evidence="5">YM2019G1</strain>
    </source>
</reference>
<sequence>MEEPQNDGPGAKVSVFDDSIENHFRAMYTVSKICEEPKNDDLDETDMQRFSSSITFLREWRHFNYEPRVIRFANEKDVFGGVELPQFSSSTVSKGGVYERNASAEFCKDFVMYVGGSVWALDWCLRVHQNPNNLVKCEFIAIAAHPPESYYHKLGAPLIGRDMIQIWCVLNDRVNEEEASLSEKKPKRKYQITEALDESLPKKPRGRPRKERIDEPLPDKVKRLQGRPRKKPIVESPGCDPHVQPLAVQYPEDSMQLVCVEDVPGNTKDVPVKNHRKKPKGLKKEASTSVETPKTSRKSVKSKNATAPDNVLGSNSFKVSPSYPSIPGYVALPRAVLCLAHNGKVAWDINGSHII</sequence>
<name>A0A6A3CCT2_HIBSY</name>
<keyword evidence="6" id="KW-1185">Reference proteome</keyword>
<dbReference type="GO" id="GO:0006383">
    <property type="term" value="P:transcription by RNA polymerase III"/>
    <property type="evidence" value="ECO:0007669"/>
    <property type="project" value="TreeGrafter"/>
</dbReference>
<feature type="compositionally biased region" description="Basic and acidic residues" evidence="4">
    <location>
        <begin position="211"/>
        <end position="222"/>
    </location>
</feature>
<feature type="region of interest" description="Disordered" evidence="4">
    <location>
        <begin position="193"/>
        <end position="240"/>
    </location>
</feature>
<proteinExistence type="predicted"/>
<evidence type="ECO:0000313" key="6">
    <source>
        <dbReference type="Proteomes" id="UP000436088"/>
    </source>
</evidence>
<organism evidence="5 6">
    <name type="scientific">Hibiscus syriacus</name>
    <name type="common">Rose of Sharon</name>
    <dbReference type="NCBI Taxonomy" id="106335"/>
    <lineage>
        <taxon>Eukaryota</taxon>
        <taxon>Viridiplantae</taxon>
        <taxon>Streptophyta</taxon>
        <taxon>Embryophyta</taxon>
        <taxon>Tracheophyta</taxon>
        <taxon>Spermatophyta</taxon>
        <taxon>Magnoliopsida</taxon>
        <taxon>eudicotyledons</taxon>
        <taxon>Gunneridae</taxon>
        <taxon>Pentapetalae</taxon>
        <taxon>rosids</taxon>
        <taxon>malvids</taxon>
        <taxon>Malvales</taxon>
        <taxon>Malvaceae</taxon>
        <taxon>Malvoideae</taxon>
        <taxon>Hibiscus</taxon>
    </lineage>
</organism>
<dbReference type="EMBL" id="VEPZ02000355">
    <property type="protein sequence ID" value="KAE8726507.1"/>
    <property type="molecule type" value="Genomic_DNA"/>
</dbReference>
<feature type="compositionally biased region" description="Polar residues" evidence="4">
    <location>
        <begin position="302"/>
        <end position="312"/>
    </location>
</feature>
<evidence type="ECO:0000256" key="3">
    <source>
        <dbReference type="ARBA" id="ARBA00023242"/>
    </source>
</evidence>
<feature type="region of interest" description="Disordered" evidence="4">
    <location>
        <begin position="264"/>
        <end position="312"/>
    </location>
</feature>
<comment type="subcellular location">
    <subcellularLocation>
        <location evidence="1">Nucleus</location>
    </subcellularLocation>
</comment>
<comment type="caution">
    <text evidence="5">The sequence shown here is derived from an EMBL/GenBank/DDBJ whole genome shotgun (WGS) entry which is preliminary data.</text>
</comment>
<dbReference type="PANTHER" id="PTHR15052">
    <property type="entry name" value="RNA POLYMERASE III TRANSCRIPTION INITIATION FACTOR COMPLEX SUBUNIT"/>
    <property type="match status" value="1"/>
</dbReference>
<gene>
    <name evidence="5" type="ORF">F3Y22_tig00006666pilonHSYRG00003</name>
</gene>
<evidence type="ECO:0000313" key="5">
    <source>
        <dbReference type="EMBL" id="KAE8726507.1"/>
    </source>
</evidence>
<evidence type="ECO:0000256" key="2">
    <source>
        <dbReference type="ARBA" id="ARBA00023163"/>
    </source>
</evidence>
<dbReference type="AlphaFoldDB" id="A0A6A3CCT2"/>
<dbReference type="GO" id="GO:0000127">
    <property type="term" value="C:transcription factor TFIIIC complex"/>
    <property type="evidence" value="ECO:0007669"/>
    <property type="project" value="TreeGrafter"/>
</dbReference>
<dbReference type="Proteomes" id="UP000436088">
    <property type="component" value="Unassembled WGS sequence"/>
</dbReference>
<keyword evidence="2" id="KW-0804">Transcription</keyword>
<dbReference type="PANTHER" id="PTHR15052:SF2">
    <property type="entry name" value="GENERAL TRANSCRIPTION FACTOR 3C POLYPEPTIDE 2"/>
    <property type="match status" value="1"/>
</dbReference>
<evidence type="ECO:0000256" key="1">
    <source>
        <dbReference type="ARBA" id="ARBA00004123"/>
    </source>
</evidence>
<dbReference type="InterPro" id="IPR052416">
    <property type="entry name" value="GTF3C_component"/>
</dbReference>
<protein>
    <submittedName>
        <fullName evidence="5">DNA binding protein, putative isoform 2</fullName>
    </submittedName>
</protein>
<dbReference type="GO" id="GO:0005634">
    <property type="term" value="C:nucleus"/>
    <property type="evidence" value="ECO:0007669"/>
    <property type="project" value="UniProtKB-SubCell"/>
</dbReference>
<evidence type="ECO:0000256" key="4">
    <source>
        <dbReference type="SAM" id="MobiDB-lite"/>
    </source>
</evidence>
<keyword evidence="3" id="KW-0539">Nucleus</keyword>